<evidence type="ECO:0000256" key="2">
    <source>
        <dbReference type="ARBA" id="ARBA00006825"/>
    </source>
</evidence>
<dbReference type="Pfam" id="PF13288">
    <property type="entry name" value="DXPR_C"/>
    <property type="match status" value="1"/>
</dbReference>
<feature type="binding site" evidence="9">
    <location>
        <position position="37"/>
    </location>
    <ligand>
        <name>NADPH</name>
        <dbReference type="ChEBI" id="CHEBI:57783"/>
    </ligand>
</feature>
<keyword evidence="5 9" id="KW-0560">Oxidoreductase</keyword>
<evidence type="ECO:0000259" key="10">
    <source>
        <dbReference type="Pfam" id="PF02670"/>
    </source>
</evidence>
<comment type="function">
    <text evidence="9">Catalyzes the NADPH-dependent rearrangement and reduction of 1-deoxy-D-xylulose-5-phosphate (DXP) to 2-C-methyl-D-erythritol 4-phosphate (MEP).</text>
</comment>
<evidence type="ECO:0000256" key="3">
    <source>
        <dbReference type="ARBA" id="ARBA00022723"/>
    </source>
</evidence>
<feature type="binding site" evidence="9">
    <location>
        <position position="215"/>
    </location>
    <ligand>
        <name>1-deoxy-D-xylulose 5-phosphate</name>
        <dbReference type="ChEBI" id="CHEBI:57792"/>
    </ligand>
</feature>
<dbReference type="HAMAP" id="MF_00183">
    <property type="entry name" value="DXP_reductoisom"/>
    <property type="match status" value="1"/>
</dbReference>
<feature type="binding site" evidence="9">
    <location>
        <position position="12"/>
    </location>
    <ligand>
        <name>NADPH</name>
        <dbReference type="ChEBI" id="CHEBI:57783"/>
    </ligand>
</feature>
<accession>A0A1F2UMA0</accession>
<keyword evidence="9" id="KW-0460">Magnesium</keyword>
<dbReference type="GO" id="GO:0030604">
    <property type="term" value="F:1-deoxy-D-xylulose-5-phosphate reductoisomerase activity"/>
    <property type="evidence" value="ECO:0007669"/>
    <property type="project" value="UniProtKB-UniRule"/>
</dbReference>
<comment type="caution">
    <text evidence="13">The sequence shown here is derived from an EMBL/GenBank/DDBJ whole genome shotgun (WGS) entry which is preliminary data.</text>
</comment>
<evidence type="ECO:0000259" key="12">
    <source>
        <dbReference type="Pfam" id="PF13288"/>
    </source>
</evidence>
<dbReference type="EMBL" id="MELI01000053">
    <property type="protein sequence ID" value="OFW34102.1"/>
    <property type="molecule type" value="Genomic_DNA"/>
</dbReference>
<keyword evidence="13" id="KW-0413">Isomerase</keyword>
<feature type="domain" description="1-deoxy-D-xylulose 5-phosphate reductoisomerase N-terminal" evidence="10">
    <location>
        <begin position="4"/>
        <end position="129"/>
    </location>
</feature>
<feature type="binding site" evidence="9">
    <location>
        <position position="202"/>
    </location>
    <ligand>
        <name>NADPH</name>
        <dbReference type="ChEBI" id="CHEBI:57783"/>
    </ligand>
</feature>
<comment type="similarity">
    <text evidence="2 9">Belongs to the DXR family.</text>
</comment>
<evidence type="ECO:0000259" key="11">
    <source>
        <dbReference type="Pfam" id="PF08436"/>
    </source>
</evidence>
<evidence type="ECO:0000313" key="14">
    <source>
        <dbReference type="Proteomes" id="UP000178086"/>
    </source>
</evidence>
<feature type="binding site" evidence="9">
    <location>
        <position position="149"/>
    </location>
    <ligand>
        <name>1-deoxy-D-xylulose 5-phosphate</name>
        <dbReference type="ChEBI" id="CHEBI:57792"/>
    </ligand>
</feature>
<feature type="binding site" evidence="9">
    <location>
        <position position="173"/>
    </location>
    <ligand>
        <name>1-deoxy-D-xylulose 5-phosphate</name>
        <dbReference type="ChEBI" id="CHEBI:57792"/>
    </ligand>
</feature>
<dbReference type="FunFam" id="3.40.50.720:FF:000045">
    <property type="entry name" value="1-deoxy-D-xylulose 5-phosphate reductoisomerase"/>
    <property type="match status" value="1"/>
</dbReference>
<dbReference type="SUPFAM" id="SSF55347">
    <property type="entry name" value="Glyceraldehyde-3-phosphate dehydrogenase-like, C-terminal domain"/>
    <property type="match status" value="1"/>
</dbReference>
<feature type="binding site" evidence="9">
    <location>
        <position position="147"/>
    </location>
    <ligand>
        <name>Mn(2+)</name>
        <dbReference type="ChEBI" id="CHEBI:29035"/>
    </ligand>
</feature>
<evidence type="ECO:0000256" key="7">
    <source>
        <dbReference type="ARBA" id="ARBA00023229"/>
    </source>
</evidence>
<organism evidence="13 14">
    <name type="scientific">Candidatus Aquicultor primus</name>
    <dbReference type="NCBI Taxonomy" id="1797195"/>
    <lineage>
        <taxon>Bacteria</taxon>
        <taxon>Bacillati</taxon>
        <taxon>Actinomycetota</taxon>
        <taxon>Candidatus Aquicultoria</taxon>
        <taxon>Candidatus Aquicultorales</taxon>
        <taxon>Candidatus Aquicultoraceae</taxon>
        <taxon>Candidatus Aquicultor</taxon>
    </lineage>
</organism>
<feature type="binding site" evidence="9">
    <location>
        <position position="11"/>
    </location>
    <ligand>
        <name>NADPH</name>
        <dbReference type="ChEBI" id="CHEBI:57783"/>
    </ligand>
</feature>
<evidence type="ECO:0000313" key="13">
    <source>
        <dbReference type="EMBL" id="OFW34102.1"/>
    </source>
</evidence>
<dbReference type="InterPro" id="IPR013512">
    <property type="entry name" value="DXP_reductoisomerase_N"/>
</dbReference>
<comment type="caution">
    <text evidence="9">Lacks conserved residue(s) required for the propagation of feature annotation.</text>
</comment>
<evidence type="ECO:0000256" key="6">
    <source>
        <dbReference type="ARBA" id="ARBA00023211"/>
    </source>
</evidence>
<gene>
    <name evidence="9" type="primary">dxr</name>
    <name evidence="13" type="ORF">A2074_07895</name>
</gene>
<evidence type="ECO:0000256" key="5">
    <source>
        <dbReference type="ARBA" id="ARBA00023002"/>
    </source>
</evidence>
<feature type="binding site" evidence="9">
    <location>
        <position position="13"/>
    </location>
    <ligand>
        <name>NADPH</name>
        <dbReference type="ChEBI" id="CHEBI:57783"/>
    </ligand>
</feature>
<evidence type="ECO:0000256" key="1">
    <source>
        <dbReference type="ARBA" id="ARBA00005094"/>
    </source>
</evidence>
<dbReference type="InterPro" id="IPR036169">
    <property type="entry name" value="DXPR_C_sf"/>
</dbReference>
<dbReference type="AlphaFoldDB" id="A0A1F2UMA0"/>
<feature type="domain" description="1-deoxy-D-xylulose 5-phosphate reductoisomerase C-terminal" evidence="11">
    <location>
        <begin position="143"/>
        <end position="226"/>
    </location>
</feature>
<feature type="binding site" evidence="9">
    <location>
        <position position="148"/>
    </location>
    <ligand>
        <name>1-deoxy-D-xylulose 5-phosphate</name>
        <dbReference type="ChEBI" id="CHEBI:57792"/>
    </ligand>
</feature>
<feature type="binding site" evidence="9">
    <location>
        <position position="214"/>
    </location>
    <ligand>
        <name>1-deoxy-D-xylulose 5-phosphate</name>
        <dbReference type="ChEBI" id="CHEBI:57792"/>
    </ligand>
</feature>
<dbReference type="NCBIfam" id="NF009114">
    <property type="entry name" value="PRK12464.1"/>
    <property type="match status" value="1"/>
</dbReference>
<dbReference type="Gene3D" id="3.40.50.720">
    <property type="entry name" value="NAD(P)-binding Rossmann-like Domain"/>
    <property type="match status" value="1"/>
</dbReference>
<dbReference type="PANTHER" id="PTHR30525">
    <property type="entry name" value="1-DEOXY-D-XYLULOSE 5-PHOSPHATE REDUCTOISOMERASE"/>
    <property type="match status" value="1"/>
</dbReference>
<evidence type="ECO:0000256" key="9">
    <source>
        <dbReference type="HAMAP-Rule" id="MF_00183"/>
    </source>
</evidence>
<comment type="pathway">
    <text evidence="1 9">Isoprenoid biosynthesis; isopentenyl diphosphate biosynthesis via DXP pathway; isopentenyl diphosphate from 1-deoxy-D-xylulose 5-phosphate: step 1/6.</text>
</comment>
<dbReference type="GO" id="GO:0016853">
    <property type="term" value="F:isomerase activity"/>
    <property type="evidence" value="ECO:0007669"/>
    <property type="project" value="UniProtKB-KW"/>
</dbReference>
<dbReference type="Pfam" id="PF02670">
    <property type="entry name" value="DXP_reductoisom"/>
    <property type="match status" value="1"/>
</dbReference>
<dbReference type="SUPFAM" id="SSF51735">
    <property type="entry name" value="NAD(P)-binding Rossmann-fold domains"/>
    <property type="match status" value="1"/>
</dbReference>
<dbReference type="InterPro" id="IPR013644">
    <property type="entry name" value="DXP_reductoisomerase_C"/>
</dbReference>
<evidence type="ECO:0000256" key="4">
    <source>
        <dbReference type="ARBA" id="ARBA00022857"/>
    </source>
</evidence>
<feature type="binding site" evidence="9">
    <location>
        <position position="149"/>
    </location>
    <ligand>
        <name>Mn(2+)</name>
        <dbReference type="ChEBI" id="CHEBI:29035"/>
    </ligand>
</feature>
<keyword evidence="6 9" id="KW-0464">Manganese</keyword>
<proteinExistence type="inferred from homology"/>
<dbReference type="InterPro" id="IPR036291">
    <property type="entry name" value="NAD(P)-bd_dom_sf"/>
</dbReference>
<dbReference type="EC" id="1.1.1.267" evidence="9"/>
<sequence>MKNIVILGSSGSIGLQTIDIVKRYPEHFNVVGLSVHRNTDVLEAQIGEFRPKVVVVADEESAKSLKGKDLGDVEVMAGIAGLEELAAYPGADIVLNALVGSVGLRPTIATLKAGKVLALANKESMVAGGAIVNRTREETDAVILPVDSEHNALFQCIVGESEDEIEKLILTASGGPFRGRTREELGKVTVEEALAHPRWVMGPKITIDSATLMNKGLEVIEAHWLFRIPYERIEVVVHPQSIIHSMVEYTDGSIKAHLGRTDMRIPIQYTLSYPERLPSPVPPLSFIDVAQLTFEAPDYENFPCLKFAFEAAKAGGTYPAALNAANEEAVDAFLNKRIGYLDIPRVIRGVLDCHESGNDADLGIILEVEEWARRTAGGVIESLER</sequence>
<dbReference type="PIRSF" id="PIRSF006205">
    <property type="entry name" value="Dxp_reductismrs"/>
    <property type="match status" value="1"/>
</dbReference>
<dbReference type="GO" id="GO:0051484">
    <property type="term" value="P:isopentenyl diphosphate biosynthetic process, methylerythritol 4-phosphate pathway involved in terpenoid biosynthetic process"/>
    <property type="evidence" value="ECO:0007669"/>
    <property type="project" value="UniProtKB-ARBA"/>
</dbReference>
<dbReference type="InterPro" id="IPR003821">
    <property type="entry name" value="DXP_reductoisomerase"/>
</dbReference>
<reference evidence="13 14" key="1">
    <citation type="journal article" date="2016" name="Nat. Commun.">
        <title>Thousands of microbial genomes shed light on interconnected biogeochemical processes in an aquifer system.</title>
        <authorList>
            <person name="Anantharaman K."/>
            <person name="Brown C.T."/>
            <person name="Hug L.A."/>
            <person name="Sharon I."/>
            <person name="Castelle C.J."/>
            <person name="Probst A.J."/>
            <person name="Thomas B.C."/>
            <person name="Singh A."/>
            <person name="Wilkins M.J."/>
            <person name="Karaoz U."/>
            <person name="Brodie E.L."/>
            <person name="Williams K.H."/>
            <person name="Hubbard S.S."/>
            <person name="Banfield J.F."/>
        </authorList>
    </citation>
    <scope>NUCLEOTIDE SEQUENCE [LARGE SCALE GENOMIC DNA]</scope>
</reference>
<comment type="cofactor">
    <cofactor evidence="9">
        <name>Mg(2+)</name>
        <dbReference type="ChEBI" id="CHEBI:18420"/>
    </cofactor>
    <cofactor evidence="9">
        <name>Mn(2+)</name>
        <dbReference type="ChEBI" id="CHEBI:29035"/>
    </cofactor>
</comment>
<feature type="binding site" evidence="9">
    <location>
        <position position="121"/>
    </location>
    <ligand>
        <name>NADPH</name>
        <dbReference type="ChEBI" id="CHEBI:57783"/>
    </ligand>
</feature>
<dbReference type="SUPFAM" id="SSF69055">
    <property type="entry name" value="1-deoxy-D-xylulose-5-phosphate reductoisomerase, C-terminal domain"/>
    <property type="match status" value="1"/>
</dbReference>
<dbReference type="UniPathway" id="UPA00056">
    <property type="reaction ID" value="UER00092"/>
</dbReference>
<feature type="binding site" evidence="9">
    <location>
        <position position="196"/>
    </location>
    <ligand>
        <name>1-deoxy-D-xylulose 5-phosphate</name>
        <dbReference type="ChEBI" id="CHEBI:57792"/>
    </ligand>
</feature>
<name>A0A1F2UMA0_9ACTN</name>
<feature type="binding site" evidence="9">
    <location>
        <position position="122"/>
    </location>
    <ligand>
        <name>1-deoxy-D-xylulose 5-phosphate</name>
        <dbReference type="ChEBI" id="CHEBI:57792"/>
    </ligand>
</feature>
<keyword evidence="3 9" id="KW-0479">Metal-binding</keyword>
<dbReference type="Proteomes" id="UP000178086">
    <property type="component" value="Unassembled WGS sequence"/>
</dbReference>
<feature type="binding site" evidence="9">
    <location>
        <position position="209"/>
    </location>
    <ligand>
        <name>1-deoxy-D-xylulose 5-phosphate</name>
        <dbReference type="ChEBI" id="CHEBI:57792"/>
    </ligand>
</feature>
<dbReference type="Pfam" id="PF08436">
    <property type="entry name" value="DXP_redisom_C"/>
    <property type="match status" value="1"/>
</dbReference>
<dbReference type="PANTHER" id="PTHR30525:SF0">
    <property type="entry name" value="1-DEOXY-D-XYLULOSE 5-PHOSPHATE REDUCTOISOMERASE, CHLOROPLASTIC"/>
    <property type="match status" value="1"/>
</dbReference>
<keyword evidence="4 9" id="KW-0521">NADP</keyword>
<comment type="catalytic activity">
    <reaction evidence="8">
        <text>2-C-methyl-D-erythritol 4-phosphate + NADP(+) = 1-deoxy-D-xylulose 5-phosphate + NADPH + H(+)</text>
        <dbReference type="Rhea" id="RHEA:13717"/>
        <dbReference type="ChEBI" id="CHEBI:15378"/>
        <dbReference type="ChEBI" id="CHEBI:57783"/>
        <dbReference type="ChEBI" id="CHEBI:57792"/>
        <dbReference type="ChEBI" id="CHEBI:58262"/>
        <dbReference type="ChEBI" id="CHEBI:58349"/>
        <dbReference type="EC" id="1.1.1.267"/>
    </reaction>
    <physiologicalReaction direction="right-to-left" evidence="8">
        <dbReference type="Rhea" id="RHEA:13719"/>
    </physiologicalReaction>
</comment>
<dbReference type="InterPro" id="IPR026877">
    <property type="entry name" value="DXPR_C"/>
</dbReference>
<dbReference type="NCBIfam" id="TIGR00243">
    <property type="entry name" value="Dxr"/>
    <property type="match status" value="1"/>
</dbReference>
<evidence type="ECO:0000256" key="8">
    <source>
        <dbReference type="ARBA" id="ARBA00048543"/>
    </source>
</evidence>
<dbReference type="GO" id="GO:0070402">
    <property type="term" value="F:NADPH binding"/>
    <property type="evidence" value="ECO:0007669"/>
    <property type="project" value="InterPro"/>
</dbReference>
<protein>
    <recommendedName>
        <fullName evidence="9">1-deoxy-D-xylulose 5-phosphate reductoisomerase</fullName>
        <shortName evidence="9">DXP reductoisomerase</shortName>
        <ecNumber evidence="9">1.1.1.267</ecNumber>
    </recommendedName>
    <alternativeName>
        <fullName evidence="9">1-deoxyxylulose-5-phosphate reductoisomerase</fullName>
    </alternativeName>
    <alternativeName>
        <fullName evidence="9">2-C-methyl-D-erythritol 4-phosphate synthase</fullName>
    </alternativeName>
</protein>
<feature type="binding site" evidence="9">
    <location>
        <position position="38"/>
    </location>
    <ligand>
        <name>NADPH</name>
        <dbReference type="ChEBI" id="CHEBI:57783"/>
    </ligand>
</feature>
<feature type="binding site" evidence="9">
    <location>
        <position position="218"/>
    </location>
    <ligand>
        <name>Mn(2+)</name>
        <dbReference type="ChEBI" id="CHEBI:29035"/>
    </ligand>
</feature>
<dbReference type="Gene3D" id="1.10.1740.10">
    <property type="match status" value="1"/>
</dbReference>
<dbReference type="GO" id="GO:0030145">
    <property type="term" value="F:manganese ion binding"/>
    <property type="evidence" value="ECO:0007669"/>
    <property type="project" value="TreeGrafter"/>
</dbReference>
<feature type="domain" description="DXP reductoisomerase C-terminal" evidence="12">
    <location>
        <begin position="258"/>
        <end position="374"/>
    </location>
</feature>
<feature type="binding site" evidence="9">
    <location>
        <position position="218"/>
    </location>
    <ligand>
        <name>1-deoxy-D-xylulose 5-phosphate</name>
        <dbReference type="ChEBI" id="CHEBI:57792"/>
    </ligand>
</feature>
<keyword evidence="7 9" id="KW-0414">Isoprene biosynthesis</keyword>
<feature type="binding site" evidence="9">
    <location>
        <position position="123"/>
    </location>
    <ligand>
        <name>NADPH</name>
        <dbReference type="ChEBI" id="CHEBI:57783"/>
    </ligand>
</feature>